<feature type="compositionally biased region" description="Basic and acidic residues" evidence="2">
    <location>
        <begin position="67"/>
        <end position="90"/>
    </location>
</feature>
<dbReference type="InterPro" id="IPR041243">
    <property type="entry name" value="STI1/HOP_DP"/>
</dbReference>
<evidence type="ECO:0000313" key="5">
    <source>
        <dbReference type="Proteomes" id="UP000232323"/>
    </source>
</evidence>
<protein>
    <recommendedName>
        <fullName evidence="3">STI1 domain-containing protein</fullName>
    </recommendedName>
</protein>
<accession>A0A250WXH5</accession>
<dbReference type="Proteomes" id="UP000232323">
    <property type="component" value="Unassembled WGS sequence"/>
</dbReference>
<dbReference type="SMART" id="SM00727">
    <property type="entry name" value="STI1"/>
    <property type="match status" value="1"/>
</dbReference>
<dbReference type="AlphaFoldDB" id="A0A250WXH5"/>
<name>A0A250WXH5_9CHLO</name>
<keyword evidence="5" id="KW-1185">Reference proteome</keyword>
<feature type="domain" description="STI1" evidence="3">
    <location>
        <begin position="139"/>
        <end position="178"/>
    </location>
</feature>
<dbReference type="Gene3D" id="1.10.260.100">
    <property type="match status" value="1"/>
</dbReference>
<proteinExistence type="predicted"/>
<sequence>MYEDDDDDTPPPLSSLPDQIIALEQPCNRTSSSIETTEGEFLPLASTTVTGAKSGPTVKHAPVIKRGFFDSKPSRPKSETTEKSQQRPPEDGLIVLKGRKDGISNVGPSIPDFMRVEPDEQAKRLQEVKGKLTEALKPTPTMINQLSKNPALMAAFEDPEVMAAVDEVAKDPSKMMKYKDNKKVLEFYKSMANFAGGALEKMGNVPL</sequence>
<feature type="region of interest" description="Disordered" evidence="2">
    <location>
        <begin position="47"/>
        <end position="92"/>
    </location>
</feature>
<organism evidence="4 5">
    <name type="scientific">Chlamydomonas eustigma</name>
    <dbReference type="NCBI Taxonomy" id="1157962"/>
    <lineage>
        <taxon>Eukaryota</taxon>
        <taxon>Viridiplantae</taxon>
        <taxon>Chlorophyta</taxon>
        <taxon>core chlorophytes</taxon>
        <taxon>Chlorophyceae</taxon>
        <taxon>CS clade</taxon>
        <taxon>Chlamydomonadales</taxon>
        <taxon>Chlamydomonadaceae</taxon>
        <taxon>Chlamydomonas</taxon>
    </lineage>
</organism>
<evidence type="ECO:0000256" key="2">
    <source>
        <dbReference type="SAM" id="MobiDB-lite"/>
    </source>
</evidence>
<gene>
    <name evidence="4" type="ORF">CEUSTIGMA_g2929.t1</name>
</gene>
<evidence type="ECO:0000259" key="3">
    <source>
        <dbReference type="SMART" id="SM00727"/>
    </source>
</evidence>
<dbReference type="Pfam" id="PF17830">
    <property type="entry name" value="STI1-HOP_DP"/>
    <property type="match status" value="1"/>
</dbReference>
<reference evidence="4 5" key="1">
    <citation type="submission" date="2017-08" db="EMBL/GenBank/DDBJ databases">
        <title>Acidophilic green algal genome provides insights into adaptation to an acidic environment.</title>
        <authorList>
            <person name="Hirooka S."/>
            <person name="Hirose Y."/>
            <person name="Kanesaki Y."/>
            <person name="Higuchi S."/>
            <person name="Fujiwara T."/>
            <person name="Onuma R."/>
            <person name="Era A."/>
            <person name="Ohbayashi R."/>
            <person name="Uzuka A."/>
            <person name="Nozaki H."/>
            <person name="Yoshikawa H."/>
            <person name="Miyagishima S.Y."/>
        </authorList>
    </citation>
    <scope>NUCLEOTIDE SEQUENCE [LARGE SCALE GENOMIC DNA]</scope>
    <source>
        <strain evidence="4 5">NIES-2499</strain>
    </source>
</reference>
<comment type="caution">
    <text evidence="4">The sequence shown here is derived from an EMBL/GenBank/DDBJ whole genome shotgun (WGS) entry which is preliminary data.</text>
</comment>
<dbReference type="STRING" id="1157962.A0A250WXH5"/>
<dbReference type="InterPro" id="IPR006636">
    <property type="entry name" value="STI1_HS-bd"/>
</dbReference>
<keyword evidence="1" id="KW-0677">Repeat</keyword>
<dbReference type="EMBL" id="BEGY01000012">
    <property type="protein sequence ID" value="GAX75486.1"/>
    <property type="molecule type" value="Genomic_DNA"/>
</dbReference>
<evidence type="ECO:0000313" key="4">
    <source>
        <dbReference type="EMBL" id="GAX75486.1"/>
    </source>
</evidence>
<evidence type="ECO:0000256" key="1">
    <source>
        <dbReference type="ARBA" id="ARBA00022737"/>
    </source>
</evidence>
<dbReference type="OrthoDB" id="533763at2759"/>